<evidence type="ECO:0000256" key="3">
    <source>
        <dbReference type="ARBA" id="ARBA00023015"/>
    </source>
</evidence>
<dbReference type="EMBL" id="KB870807">
    <property type="protein sequence ID" value="EOA30500.1"/>
    <property type="molecule type" value="Genomic_DNA"/>
</dbReference>
<feature type="region of interest" description="Disordered" evidence="7">
    <location>
        <begin position="134"/>
        <end position="210"/>
    </location>
</feature>
<feature type="region of interest" description="Disordered" evidence="7">
    <location>
        <begin position="256"/>
        <end position="278"/>
    </location>
</feature>
<dbReference type="GO" id="GO:0005634">
    <property type="term" value="C:nucleus"/>
    <property type="evidence" value="ECO:0007669"/>
    <property type="project" value="UniProtKB-SubCell"/>
</dbReference>
<keyword evidence="5" id="KW-0804">Transcription</keyword>
<feature type="region of interest" description="Disordered" evidence="7">
    <location>
        <begin position="293"/>
        <end position="330"/>
    </location>
</feature>
<keyword evidence="2" id="KW-0677">Repeat</keyword>
<evidence type="ECO:0000256" key="5">
    <source>
        <dbReference type="ARBA" id="ARBA00023163"/>
    </source>
</evidence>
<dbReference type="Pfam" id="PF03106">
    <property type="entry name" value="WRKY"/>
    <property type="match status" value="2"/>
</dbReference>
<dbReference type="FunFam" id="2.20.25.80:FF:000001">
    <property type="entry name" value="WRKY transcription factor 33"/>
    <property type="match status" value="1"/>
</dbReference>
<keyword evidence="3" id="KW-0805">Transcription regulation</keyword>
<dbReference type="GO" id="GO:0043565">
    <property type="term" value="F:sequence-specific DNA binding"/>
    <property type="evidence" value="ECO:0007669"/>
    <property type="project" value="InterPro"/>
</dbReference>
<dbReference type="PANTHER" id="PTHR31221">
    <property type="entry name" value="WRKY TRANSCRIPTION FACTOR PROTEIN 1-RELATED"/>
    <property type="match status" value="1"/>
</dbReference>
<dbReference type="eggNOG" id="ENOG502QTWW">
    <property type="taxonomic scope" value="Eukaryota"/>
</dbReference>
<evidence type="ECO:0000313" key="10">
    <source>
        <dbReference type="Proteomes" id="UP000029121"/>
    </source>
</evidence>
<dbReference type="SUPFAM" id="SSF118290">
    <property type="entry name" value="WRKY DNA-binding domain"/>
    <property type="match status" value="2"/>
</dbReference>
<dbReference type="InterPro" id="IPR003657">
    <property type="entry name" value="WRKY_dom"/>
</dbReference>
<dbReference type="SMART" id="SM00774">
    <property type="entry name" value="WRKY"/>
    <property type="match status" value="2"/>
</dbReference>
<evidence type="ECO:0000256" key="1">
    <source>
        <dbReference type="ARBA" id="ARBA00004123"/>
    </source>
</evidence>
<dbReference type="PANTHER" id="PTHR31221:SF130">
    <property type="entry name" value="WRKY TRANSCRIPTION FACTOR 3-RELATED"/>
    <property type="match status" value="1"/>
</dbReference>
<reference evidence="10" key="1">
    <citation type="journal article" date="2013" name="Nat. Genet.">
        <title>The Capsella rubella genome and the genomic consequences of rapid mating system evolution.</title>
        <authorList>
            <person name="Slotte T."/>
            <person name="Hazzouri K.M."/>
            <person name="Agren J.A."/>
            <person name="Koenig D."/>
            <person name="Maumus F."/>
            <person name="Guo Y.L."/>
            <person name="Steige K."/>
            <person name="Platts A.E."/>
            <person name="Escobar J.S."/>
            <person name="Newman L.K."/>
            <person name="Wang W."/>
            <person name="Mandakova T."/>
            <person name="Vello E."/>
            <person name="Smith L.M."/>
            <person name="Henz S.R."/>
            <person name="Steffen J."/>
            <person name="Takuno S."/>
            <person name="Brandvain Y."/>
            <person name="Coop G."/>
            <person name="Andolfatto P."/>
            <person name="Hu T.T."/>
            <person name="Blanchette M."/>
            <person name="Clark R.M."/>
            <person name="Quesneville H."/>
            <person name="Nordborg M."/>
            <person name="Gaut B.S."/>
            <person name="Lysak M.A."/>
            <person name="Jenkins J."/>
            <person name="Grimwood J."/>
            <person name="Chapman J."/>
            <person name="Prochnik S."/>
            <person name="Shu S."/>
            <person name="Rokhsar D."/>
            <person name="Schmutz J."/>
            <person name="Weigel D."/>
            <person name="Wright S.I."/>
        </authorList>
    </citation>
    <scope>NUCLEOTIDE SEQUENCE [LARGE SCALE GENOMIC DNA]</scope>
    <source>
        <strain evidence="10">cv. Monte Gargano</strain>
    </source>
</reference>
<organism evidence="9 10">
    <name type="scientific">Capsella rubella</name>
    <dbReference type="NCBI Taxonomy" id="81985"/>
    <lineage>
        <taxon>Eukaryota</taxon>
        <taxon>Viridiplantae</taxon>
        <taxon>Streptophyta</taxon>
        <taxon>Embryophyta</taxon>
        <taxon>Tracheophyta</taxon>
        <taxon>Spermatophyta</taxon>
        <taxon>Magnoliopsida</taxon>
        <taxon>eudicotyledons</taxon>
        <taxon>Gunneridae</taxon>
        <taxon>Pentapetalae</taxon>
        <taxon>rosids</taxon>
        <taxon>malvids</taxon>
        <taxon>Brassicales</taxon>
        <taxon>Brassicaceae</taxon>
        <taxon>Camelineae</taxon>
        <taxon>Capsella</taxon>
    </lineage>
</organism>
<evidence type="ECO:0000256" key="7">
    <source>
        <dbReference type="SAM" id="MobiDB-lite"/>
    </source>
</evidence>
<feature type="compositionally biased region" description="Acidic residues" evidence="7">
    <location>
        <begin position="309"/>
        <end position="321"/>
    </location>
</feature>
<name>R0HY98_9BRAS</name>
<evidence type="ECO:0000256" key="2">
    <source>
        <dbReference type="ARBA" id="ARBA00022737"/>
    </source>
</evidence>
<evidence type="ECO:0000313" key="9">
    <source>
        <dbReference type="EMBL" id="EOA30500.1"/>
    </source>
</evidence>
<dbReference type="FunFam" id="2.20.25.80:FF:000006">
    <property type="entry name" value="WRKY transcription factor"/>
    <property type="match status" value="1"/>
</dbReference>
<keyword evidence="6" id="KW-0539">Nucleus</keyword>
<gene>
    <name evidence="9" type="ORF">CARUB_v10013623mg</name>
</gene>
<accession>R0HY98</accession>
<evidence type="ECO:0000256" key="4">
    <source>
        <dbReference type="ARBA" id="ARBA00023125"/>
    </source>
</evidence>
<sequence length="469" mass="51218">MAVEDDVSSSIRTTTLVAPTRPTITVPQRPPAIETAAYFFGGGDGLSLSPGPLSFVSSFFVDSFPDVLTPDNQRTTSSFSQLLAGAMSVSPGAGGGGRSTAGMFPGGGPMFTVPSGFSPSSLLTSPIFFPPHQQSTAQTSFVQPQPQPHQPQRQDTFSHHMPTSTSTAIHGRQSFEVSQADQRARNHHNNPANNSRSYNVVNVDKPADDGYNWRKYGQKPIKGCEYPRSYYKCTHVNCPVKKKVERSSDGQITQIIYKGQHDHERPQNRRGGGSRDSVEAGDHIHFVVGGAGHVMESSDDSGYGKDHDDDNNDDDDGDEDLPGSKIRKIDGVSTTHRTVTEPKIIVQTRSEVDLLDDGYRWRKYGQKVVKGNPHPRSYYKCTTANCTVRKHVERASTDAKAVITTYEGKHNHDVPAARNGTAAAGTSDQHRMRSMSGNNMQQNMSFGSNNNNSGQSPVLLRLKEEKITI</sequence>
<dbReference type="AlphaFoldDB" id="R0HY98"/>
<dbReference type="OrthoDB" id="2021103at2759"/>
<proteinExistence type="predicted"/>
<feature type="region of interest" description="Disordered" evidence="7">
    <location>
        <begin position="411"/>
        <end position="435"/>
    </location>
</feature>
<feature type="domain" description="WRKY" evidence="8">
    <location>
        <begin position="350"/>
        <end position="415"/>
    </location>
</feature>
<dbReference type="InterPro" id="IPR044810">
    <property type="entry name" value="WRKY_plant"/>
</dbReference>
<keyword evidence="10" id="KW-1185">Reference proteome</keyword>
<protein>
    <recommendedName>
        <fullName evidence="8">WRKY domain-containing protein</fullName>
    </recommendedName>
</protein>
<dbReference type="PROSITE" id="PS50811">
    <property type="entry name" value="WRKY"/>
    <property type="match status" value="2"/>
</dbReference>
<dbReference type="STRING" id="81985.R0HY98"/>
<dbReference type="GO" id="GO:0003700">
    <property type="term" value="F:DNA-binding transcription factor activity"/>
    <property type="evidence" value="ECO:0007669"/>
    <property type="project" value="InterPro"/>
</dbReference>
<evidence type="ECO:0000259" key="8">
    <source>
        <dbReference type="PROSITE" id="PS50811"/>
    </source>
</evidence>
<keyword evidence="4" id="KW-0238">DNA-binding</keyword>
<dbReference type="Proteomes" id="UP000029121">
    <property type="component" value="Unassembled WGS sequence"/>
</dbReference>
<evidence type="ECO:0000256" key="6">
    <source>
        <dbReference type="ARBA" id="ARBA00023242"/>
    </source>
</evidence>
<feature type="domain" description="WRKY" evidence="8">
    <location>
        <begin position="208"/>
        <end position="266"/>
    </location>
</feature>
<dbReference type="Gene3D" id="2.20.25.80">
    <property type="entry name" value="WRKY domain"/>
    <property type="match status" value="2"/>
</dbReference>
<comment type="subcellular location">
    <subcellularLocation>
        <location evidence="1">Nucleus</location>
    </subcellularLocation>
</comment>
<dbReference type="InterPro" id="IPR036576">
    <property type="entry name" value="WRKY_dom_sf"/>
</dbReference>